<gene>
    <name evidence="7" type="ORF">JIN81_09830</name>
</gene>
<dbReference type="AlphaFoldDB" id="A0A934RDX8"/>
<dbReference type="SUPFAM" id="SSF49785">
    <property type="entry name" value="Galactose-binding domain-like"/>
    <property type="match status" value="2"/>
</dbReference>
<evidence type="ECO:0000313" key="8">
    <source>
        <dbReference type="Proteomes" id="UP000658278"/>
    </source>
</evidence>
<evidence type="ECO:0000256" key="2">
    <source>
        <dbReference type="ARBA" id="ARBA00007401"/>
    </source>
</evidence>
<dbReference type="GO" id="GO:0005990">
    <property type="term" value="P:lactose catabolic process"/>
    <property type="evidence" value="ECO:0007669"/>
    <property type="project" value="TreeGrafter"/>
</dbReference>
<dbReference type="GO" id="GO:0004565">
    <property type="term" value="F:beta-galactosidase activity"/>
    <property type="evidence" value="ECO:0007669"/>
    <property type="project" value="UniProtKB-EC"/>
</dbReference>
<comment type="catalytic activity">
    <reaction evidence="1">
        <text>Hydrolysis of terminal non-reducing beta-D-galactose residues in beta-D-galactosides.</text>
        <dbReference type="EC" id="3.2.1.23"/>
    </reaction>
</comment>
<dbReference type="Pfam" id="PF00703">
    <property type="entry name" value="Glyco_hydro_2"/>
    <property type="match status" value="1"/>
</dbReference>
<accession>A0A934RDX8</accession>
<dbReference type="InterPro" id="IPR050347">
    <property type="entry name" value="Bact_Beta-galactosidase"/>
</dbReference>
<dbReference type="InterPro" id="IPR013783">
    <property type="entry name" value="Ig-like_fold"/>
</dbReference>
<evidence type="ECO:0000256" key="1">
    <source>
        <dbReference type="ARBA" id="ARBA00001412"/>
    </source>
</evidence>
<comment type="caution">
    <text evidence="7">The sequence shown here is derived from an EMBL/GenBank/DDBJ whole genome shotgun (WGS) entry which is preliminary data.</text>
</comment>
<proteinExistence type="inferred from homology"/>
<dbReference type="Proteomes" id="UP000658278">
    <property type="component" value="Unassembled WGS sequence"/>
</dbReference>
<protein>
    <recommendedName>
        <fullName evidence="3">beta-galactosidase</fullName>
        <ecNumber evidence="3">3.2.1.23</ecNumber>
    </recommendedName>
</protein>
<feature type="domain" description="F5/8 type C" evidence="6">
    <location>
        <begin position="934"/>
        <end position="1079"/>
    </location>
</feature>
<keyword evidence="4" id="KW-0378">Hydrolase</keyword>
<dbReference type="InterPro" id="IPR036156">
    <property type="entry name" value="Beta-gal/glucu_dom_sf"/>
</dbReference>
<dbReference type="GO" id="GO:0009341">
    <property type="term" value="C:beta-galactosidase complex"/>
    <property type="evidence" value="ECO:0007669"/>
    <property type="project" value="TreeGrafter"/>
</dbReference>
<dbReference type="InterPro" id="IPR017853">
    <property type="entry name" value="GH"/>
</dbReference>
<sequence length="1083" mass="120989">MKSLYLPTLVSIGVLSASPQPIETLDLAGEWKFALDAEDYGIKEAPDRWKFPDVIQLPGMVTAQGFGDEPSFETNWTGETWRYPDMFVEWQAPDNFKFPFFLQPPLHFLGPAWYQREIEVPDDWKGHPVDLFLERVHWQSTVWLDGRKIGEANALGTPHRLRLGELAPGTHTLTMRIDNRLDKINVGPSAHSVSDQTQGNWNGVVGTMELQALAASHIERVDLFPSADGTVRIKVDGQLSDQVGEATLRVEIHPVGDSNKTTFLKSEVVKQAADGSFNAERVAKVEDPKLWNEFSPTLYQATVFLQTGDDMAEDTHHTTFGFREIENRDGRLILNGEPAFLRGTLECAIFPILGHPPTEVEPWKRIIRICKAHGLNHIRFHSWCPPKAAFIAADELGFYYQVEASAWANGTAAVGSGRPVDAWINAETERIREEYGNHPSFLLMAYGNEPGGPNHAKWLADWVKRQQQADSRRLYTTGAGWPVVKGSDFHNPFQPRVQRWGEGLGSIINAKPPQTDFDWSDYLRKHTDAPVISHEIGQWCAYPNFKEIDKYTGYFKARNFEIFREVARRNGVLKQSEDFLMASGKWQALCYKHDIEAALRTEGFGGFQLLDLHDFPGQGTALVGVLDAFWDEKGYISPEEYHAFSGPIVPLARLKKMVYTANETLEAALQLSHFGPEDLSEATPVWTIRHGEKTVAGGKLPARQLSKSALHDLATIRVPLNQIEAPAKLTLSVSIEGTDARNSWDLFVYPNVISEAPEKNSESLITKDLKTAQEALAAGKNVLWLVPPGQVADDFEHPIKTGFSTVFWNTAYTNWQPPHTLGLLIEPEHPALSRFPTDIHTNWQWWEIVTGSQPFLLTKHEDLIPFVQPIDDWFTNRKLGLVFEAKVGKGKLIACSADLESRLDNRPAARQLRHSLETYLGSTEFDPEVTLTAADLAELVVQPSRLSRMNATAKASSEAKGYETMKAIDGDRSTFWHSRFEPNPALPPHTLTLTLPEAIEIEAVLVTQRQDGNKNGHLKTVEVLNEDGGVLATTEVREGAGKFRIPLPGAIKTRSLTLRMPTVANGKNAAIAEIDIVPSPQNP</sequence>
<dbReference type="RefSeq" id="WP_200278769.1">
    <property type="nucleotide sequence ID" value="NZ_JAENII010000006.1"/>
</dbReference>
<dbReference type="Gene3D" id="2.60.120.260">
    <property type="entry name" value="Galactose-binding domain-like"/>
    <property type="match status" value="2"/>
</dbReference>
<evidence type="ECO:0000259" key="6">
    <source>
        <dbReference type="PROSITE" id="PS50022"/>
    </source>
</evidence>
<reference evidence="7" key="1">
    <citation type="submission" date="2021-01" db="EMBL/GenBank/DDBJ databases">
        <title>Modified the classification status of verrucomicrobia.</title>
        <authorList>
            <person name="Feng X."/>
        </authorList>
    </citation>
    <scope>NUCLEOTIDE SEQUENCE</scope>
    <source>
        <strain evidence="7">KCTC 22201</strain>
    </source>
</reference>
<evidence type="ECO:0000313" key="7">
    <source>
        <dbReference type="EMBL" id="MBK1827321.1"/>
    </source>
</evidence>
<evidence type="ECO:0000256" key="5">
    <source>
        <dbReference type="ARBA" id="ARBA00023295"/>
    </source>
</evidence>
<name>A0A934RDX8_9BACT</name>
<dbReference type="PROSITE" id="PS50022">
    <property type="entry name" value="FA58C_3"/>
    <property type="match status" value="1"/>
</dbReference>
<keyword evidence="8" id="KW-1185">Reference proteome</keyword>
<dbReference type="PANTHER" id="PTHR46323">
    <property type="entry name" value="BETA-GALACTOSIDASE"/>
    <property type="match status" value="1"/>
</dbReference>
<dbReference type="Pfam" id="PF00754">
    <property type="entry name" value="F5_F8_type_C"/>
    <property type="match status" value="1"/>
</dbReference>
<dbReference type="EC" id="3.2.1.23" evidence="3"/>
<dbReference type="PANTHER" id="PTHR46323:SF2">
    <property type="entry name" value="BETA-GALACTOSIDASE"/>
    <property type="match status" value="1"/>
</dbReference>
<dbReference type="InterPro" id="IPR006102">
    <property type="entry name" value="Ig-like_GH2"/>
</dbReference>
<evidence type="ECO:0000256" key="4">
    <source>
        <dbReference type="ARBA" id="ARBA00022801"/>
    </source>
</evidence>
<dbReference type="EMBL" id="JAENII010000006">
    <property type="protein sequence ID" value="MBK1827321.1"/>
    <property type="molecule type" value="Genomic_DNA"/>
</dbReference>
<comment type="similarity">
    <text evidence="2">Belongs to the glycosyl hydrolase 2 family.</text>
</comment>
<dbReference type="InterPro" id="IPR000421">
    <property type="entry name" value="FA58C"/>
</dbReference>
<organism evidence="7 8">
    <name type="scientific">Haloferula rosea</name>
    <dbReference type="NCBI Taxonomy" id="490093"/>
    <lineage>
        <taxon>Bacteria</taxon>
        <taxon>Pseudomonadati</taxon>
        <taxon>Verrucomicrobiota</taxon>
        <taxon>Verrucomicrobiia</taxon>
        <taxon>Verrucomicrobiales</taxon>
        <taxon>Verrucomicrobiaceae</taxon>
        <taxon>Haloferula</taxon>
    </lineage>
</organism>
<dbReference type="Gene3D" id="3.20.20.80">
    <property type="entry name" value="Glycosidases"/>
    <property type="match status" value="1"/>
</dbReference>
<dbReference type="InterPro" id="IPR008979">
    <property type="entry name" value="Galactose-bd-like_sf"/>
</dbReference>
<dbReference type="Gene3D" id="2.60.40.10">
    <property type="entry name" value="Immunoglobulins"/>
    <property type="match status" value="1"/>
</dbReference>
<keyword evidence="5" id="KW-0326">Glycosidase</keyword>
<dbReference type="SUPFAM" id="SSF51445">
    <property type="entry name" value="(Trans)glycosidases"/>
    <property type="match status" value="1"/>
</dbReference>
<evidence type="ECO:0000256" key="3">
    <source>
        <dbReference type="ARBA" id="ARBA00012756"/>
    </source>
</evidence>
<dbReference type="SUPFAM" id="SSF49303">
    <property type="entry name" value="beta-Galactosidase/glucuronidase domain"/>
    <property type="match status" value="1"/>
</dbReference>